<dbReference type="Gene3D" id="1.20.120.520">
    <property type="entry name" value="nmb1532 protein domain like"/>
    <property type="match status" value="1"/>
</dbReference>
<name>A0A517PS40_9PLAN</name>
<reference evidence="2 3" key="1">
    <citation type="submission" date="2019-02" db="EMBL/GenBank/DDBJ databases">
        <title>Deep-cultivation of Planctomycetes and their phenomic and genomic characterization uncovers novel biology.</title>
        <authorList>
            <person name="Wiegand S."/>
            <person name="Jogler M."/>
            <person name="Boedeker C."/>
            <person name="Pinto D."/>
            <person name="Vollmers J."/>
            <person name="Rivas-Marin E."/>
            <person name="Kohn T."/>
            <person name="Peeters S.H."/>
            <person name="Heuer A."/>
            <person name="Rast P."/>
            <person name="Oberbeckmann S."/>
            <person name="Bunk B."/>
            <person name="Jeske O."/>
            <person name="Meyerdierks A."/>
            <person name="Storesund J.E."/>
            <person name="Kallscheuer N."/>
            <person name="Luecker S."/>
            <person name="Lage O.M."/>
            <person name="Pohl T."/>
            <person name="Merkel B.J."/>
            <person name="Hornburger P."/>
            <person name="Mueller R.-W."/>
            <person name="Bruemmer F."/>
            <person name="Labrenz M."/>
            <person name="Spormann A.M."/>
            <person name="Op den Camp H."/>
            <person name="Overmann J."/>
            <person name="Amann R."/>
            <person name="Jetten M.S.M."/>
            <person name="Mascher T."/>
            <person name="Medema M.H."/>
            <person name="Devos D.P."/>
            <person name="Kaster A.-K."/>
            <person name="Ovreas L."/>
            <person name="Rohde M."/>
            <person name="Galperin M.Y."/>
            <person name="Jogler C."/>
        </authorList>
    </citation>
    <scope>NUCLEOTIDE SEQUENCE [LARGE SCALE GENOMIC DNA]</scope>
    <source>
        <strain evidence="2 3">HG66A1</strain>
    </source>
</reference>
<sequence>MNKRKMMSEEGNTKKKDPHEHLQYLLDEHEQLLAHMKDLNRWWTELDEHGLPKFGEMGTRVAGFRDLLAKHFEDEEQEGYFKPLMDEEPGFCIMVPDFQKKHAVTLSRFDDFIDRLKQSQPPFKNWSEAMREFDSLMSDIRDHENREIRLVQEAFEKSAGD</sequence>
<dbReference type="Pfam" id="PF01814">
    <property type="entry name" value="Hemerythrin"/>
    <property type="match status" value="1"/>
</dbReference>
<protein>
    <submittedName>
        <fullName evidence="2">Hemerythrin HHE cation binding domain protein</fullName>
    </submittedName>
</protein>
<gene>
    <name evidence="2" type="ORF">HG66A1_39950</name>
</gene>
<dbReference type="OrthoDB" id="267419at2"/>
<proteinExistence type="predicted"/>
<feature type="domain" description="Hemerythrin-like" evidence="1">
    <location>
        <begin position="23"/>
        <end position="148"/>
    </location>
</feature>
<accession>A0A517PS40</accession>
<dbReference type="EMBL" id="CP036266">
    <property type="protein sequence ID" value="QDT22188.1"/>
    <property type="molecule type" value="Genomic_DNA"/>
</dbReference>
<evidence type="ECO:0000313" key="3">
    <source>
        <dbReference type="Proteomes" id="UP000320421"/>
    </source>
</evidence>
<dbReference type="Proteomes" id="UP000320421">
    <property type="component" value="Chromosome"/>
</dbReference>
<dbReference type="AlphaFoldDB" id="A0A517PS40"/>
<evidence type="ECO:0000313" key="2">
    <source>
        <dbReference type="EMBL" id="QDT22188.1"/>
    </source>
</evidence>
<organism evidence="2 3">
    <name type="scientific">Gimesia chilikensis</name>
    <dbReference type="NCBI Taxonomy" id="2605989"/>
    <lineage>
        <taxon>Bacteria</taxon>
        <taxon>Pseudomonadati</taxon>
        <taxon>Planctomycetota</taxon>
        <taxon>Planctomycetia</taxon>
        <taxon>Planctomycetales</taxon>
        <taxon>Planctomycetaceae</taxon>
        <taxon>Gimesia</taxon>
    </lineage>
</organism>
<evidence type="ECO:0000259" key="1">
    <source>
        <dbReference type="Pfam" id="PF01814"/>
    </source>
</evidence>
<keyword evidence="3" id="KW-1185">Reference proteome</keyword>
<dbReference type="InterPro" id="IPR012312">
    <property type="entry name" value="Hemerythrin-like"/>
</dbReference>
<dbReference type="RefSeq" id="WP_145187657.1">
    <property type="nucleotide sequence ID" value="NZ_CP036266.1"/>
</dbReference>